<dbReference type="Proteomes" id="UP000014760">
    <property type="component" value="Unassembled WGS sequence"/>
</dbReference>
<reference evidence="9 11" key="2">
    <citation type="journal article" date="2013" name="Nature">
        <title>Insights into bilaterian evolution from three spiralian genomes.</title>
        <authorList>
            <person name="Simakov O."/>
            <person name="Marletaz F."/>
            <person name="Cho S.J."/>
            <person name="Edsinger-Gonzales E."/>
            <person name="Havlak P."/>
            <person name="Hellsten U."/>
            <person name="Kuo D.H."/>
            <person name="Larsson T."/>
            <person name="Lv J."/>
            <person name="Arendt D."/>
            <person name="Savage R."/>
            <person name="Osoegawa K."/>
            <person name="de Jong P."/>
            <person name="Grimwood J."/>
            <person name="Chapman J.A."/>
            <person name="Shapiro H."/>
            <person name="Aerts A."/>
            <person name="Otillar R.P."/>
            <person name="Terry A.Y."/>
            <person name="Boore J.L."/>
            <person name="Grigoriev I.V."/>
            <person name="Lindberg D.R."/>
            <person name="Seaver E.C."/>
            <person name="Weisblat D.A."/>
            <person name="Putnam N.H."/>
            <person name="Rokhsar D.S."/>
        </authorList>
    </citation>
    <scope>NUCLEOTIDE SEQUENCE</scope>
    <source>
        <strain evidence="9 11">I ESC-2004</strain>
    </source>
</reference>
<evidence type="ECO:0000259" key="7">
    <source>
        <dbReference type="Pfam" id="PF02931"/>
    </source>
</evidence>
<dbReference type="OrthoDB" id="6270599at2759"/>
<dbReference type="PANTHER" id="PTHR18945">
    <property type="entry name" value="NEUROTRANSMITTER GATED ION CHANNEL"/>
    <property type="match status" value="1"/>
</dbReference>
<evidence type="ECO:0000256" key="3">
    <source>
        <dbReference type="ARBA" id="ARBA00022989"/>
    </source>
</evidence>
<feature type="transmembrane region" description="Helical" evidence="5">
    <location>
        <begin position="243"/>
        <end position="266"/>
    </location>
</feature>
<dbReference type="InterPro" id="IPR006202">
    <property type="entry name" value="Neur_chan_lig-bd"/>
</dbReference>
<dbReference type="InterPro" id="IPR018000">
    <property type="entry name" value="Neurotransmitter_ion_chnl_CS"/>
</dbReference>
<dbReference type="EMBL" id="KB298168">
    <property type="protein sequence ID" value="ELU09564.1"/>
    <property type="molecule type" value="Genomic_DNA"/>
</dbReference>
<accession>R7USW5</accession>
<feature type="domain" description="Neurotransmitter-gated ion-channel transmembrane" evidence="8">
    <location>
        <begin position="250"/>
        <end position="497"/>
    </location>
</feature>
<feature type="transmembrane region" description="Helical" evidence="5">
    <location>
        <begin position="303"/>
        <end position="327"/>
    </location>
</feature>
<keyword evidence="5" id="KW-0407">Ion channel</keyword>
<evidence type="ECO:0000313" key="10">
    <source>
        <dbReference type="EnsemblMetazoa" id="CapteP162907"/>
    </source>
</evidence>
<comment type="similarity">
    <text evidence="5">Belongs to the ligand-gated ion channel (TC 1.A.9) family.</text>
</comment>
<dbReference type="STRING" id="283909.R7USW5"/>
<dbReference type="AlphaFoldDB" id="R7USW5"/>
<dbReference type="PROSITE" id="PS00236">
    <property type="entry name" value="NEUROTR_ION_CHANNEL"/>
    <property type="match status" value="1"/>
</dbReference>
<dbReference type="InterPro" id="IPR006201">
    <property type="entry name" value="Neur_channel"/>
</dbReference>
<sequence>MFRPGLPRVIGLVYLWTCVKIFTESAEGITPRGPSEEERLLGLLFDGYNPSARPVLNSSHTVDVRMQFSLLQVQELNLRNQVLSTTGLLILEWHDERLRWDPTQLPPTEIVVESKKLWRPEFASINGADGIYGDYGQFRAIVTNMGKVHWEPGGVFKTVCEIDITYYPFDEQKCRLVFGAWSYHTTKMNLTNMEDVVNMDSFEENGEWEIHTTEVIREEFAFECCPLERFANVQFVLYMKRRYTFYIMNVILPSLMTSVLLLSIFFCTPAQKVQIGVVVLLSFRIFLLNVTDSIPKTSDHIPLLGIYLTCTMAITTLSMVLTVFILNLHHITDRPVPKWLRRLVLVYLARLLCMCQYQPPSSSSAFDSDDEMDNNSKYRVTPNSLGQAIGSQIGILASLNGTLGNGSPAQTNNRAKKSTATRSNSHGGGGNNVFVNPHGVHYSSGFSYADDAPREKVDVKRLEEEWGREWRHLAEVVDRLFFWLFLSAIVITTLLLFHPLTKAYFSLLGDETILRGQTREASARTIASTTSDTSESITMPSKT</sequence>
<keyword evidence="5" id="KW-0406">Ion transport</keyword>
<feature type="domain" description="Neurotransmitter-gated ion-channel ligand-binding" evidence="7">
    <location>
        <begin position="37"/>
        <end position="243"/>
    </location>
</feature>
<feature type="transmembrane region" description="Helical" evidence="5">
    <location>
        <begin position="480"/>
        <end position="497"/>
    </location>
</feature>
<protein>
    <recommendedName>
        <fullName evidence="12">Neurotransmitter-gated ion-channel ligand-binding domain-containing protein</fullName>
    </recommendedName>
</protein>
<feature type="region of interest" description="Disordered" evidence="6">
    <location>
        <begin position="406"/>
        <end position="431"/>
    </location>
</feature>
<dbReference type="Pfam" id="PF02932">
    <property type="entry name" value="Neur_chan_memb"/>
    <property type="match status" value="1"/>
</dbReference>
<dbReference type="InterPro" id="IPR038050">
    <property type="entry name" value="Neuro_actylchol_rec"/>
</dbReference>
<dbReference type="GO" id="GO:0004888">
    <property type="term" value="F:transmembrane signaling receptor activity"/>
    <property type="evidence" value="ECO:0007669"/>
    <property type="project" value="InterPro"/>
</dbReference>
<evidence type="ECO:0008006" key="12">
    <source>
        <dbReference type="Google" id="ProtNLM"/>
    </source>
</evidence>
<gene>
    <name evidence="9" type="ORF">CAPTEDRAFT_162907</name>
</gene>
<feature type="chain" id="PRO_5008788348" description="Neurotransmitter-gated ion-channel ligand-binding domain-containing protein" evidence="5">
    <location>
        <begin position="29"/>
        <end position="543"/>
    </location>
</feature>
<dbReference type="GO" id="GO:0016020">
    <property type="term" value="C:membrane"/>
    <property type="evidence" value="ECO:0007669"/>
    <property type="project" value="UniProtKB-SubCell"/>
</dbReference>
<name>R7USW5_CAPTE</name>
<keyword evidence="5" id="KW-0813">Transport</keyword>
<dbReference type="Gene3D" id="2.70.170.10">
    <property type="entry name" value="Neurotransmitter-gated ion-channel ligand-binding domain"/>
    <property type="match status" value="1"/>
</dbReference>
<dbReference type="EMBL" id="AMQN01006365">
    <property type="status" value="NOT_ANNOTATED_CDS"/>
    <property type="molecule type" value="Genomic_DNA"/>
</dbReference>
<dbReference type="OMA" id="CVYDVGE"/>
<evidence type="ECO:0000256" key="4">
    <source>
        <dbReference type="ARBA" id="ARBA00023136"/>
    </source>
</evidence>
<dbReference type="CDD" id="cd19051">
    <property type="entry name" value="LGIC_TM_cation"/>
    <property type="match status" value="1"/>
</dbReference>
<evidence type="ECO:0000256" key="6">
    <source>
        <dbReference type="SAM" id="MobiDB-lite"/>
    </source>
</evidence>
<feature type="signal peptide" evidence="5">
    <location>
        <begin position="1"/>
        <end position="28"/>
    </location>
</feature>
<dbReference type="SUPFAM" id="SSF90112">
    <property type="entry name" value="Neurotransmitter-gated ion-channel transmembrane pore"/>
    <property type="match status" value="1"/>
</dbReference>
<dbReference type="CDD" id="cd18997">
    <property type="entry name" value="LGIC_ECD_nAChR"/>
    <property type="match status" value="1"/>
</dbReference>
<feature type="transmembrane region" description="Helical" evidence="5">
    <location>
        <begin position="273"/>
        <end position="291"/>
    </location>
</feature>
<dbReference type="HOGENOM" id="CLU_018074_0_1_1"/>
<dbReference type="InterPro" id="IPR036719">
    <property type="entry name" value="Neuro-gated_channel_TM_sf"/>
</dbReference>
<feature type="compositionally biased region" description="Polar residues" evidence="6">
    <location>
        <begin position="525"/>
        <end position="543"/>
    </location>
</feature>
<dbReference type="Gene3D" id="1.20.58.390">
    <property type="entry name" value="Neurotransmitter-gated ion-channel transmembrane domain"/>
    <property type="match status" value="1"/>
</dbReference>
<keyword evidence="2 5" id="KW-0812">Transmembrane</keyword>
<evidence type="ECO:0000256" key="1">
    <source>
        <dbReference type="ARBA" id="ARBA00004141"/>
    </source>
</evidence>
<evidence type="ECO:0000256" key="2">
    <source>
        <dbReference type="ARBA" id="ARBA00022692"/>
    </source>
</evidence>
<dbReference type="GO" id="GO:0005230">
    <property type="term" value="F:extracellular ligand-gated monoatomic ion channel activity"/>
    <property type="evidence" value="ECO:0007669"/>
    <property type="project" value="InterPro"/>
</dbReference>
<dbReference type="InterPro" id="IPR006029">
    <property type="entry name" value="Neurotrans-gated_channel_TM"/>
</dbReference>
<evidence type="ECO:0000256" key="5">
    <source>
        <dbReference type="RuleBase" id="RU000687"/>
    </source>
</evidence>
<reference evidence="10" key="3">
    <citation type="submission" date="2015-06" db="UniProtKB">
        <authorList>
            <consortium name="EnsemblMetazoa"/>
        </authorList>
    </citation>
    <scope>IDENTIFICATION</scope>
</reference>
<dbReference type="InterPro" id="IPR036734">
    <property type="entry name" value="Neur_chan_lig-bd_sf"/>
</dbReference>
<keyword evidence="11" id="KW-1185">Reference proteome</keyword>
<feature type="region of interest" description="Disordered" evidence="6">
    <location>
        <begin position="519"/>
        <end position="543"/>
    </location>
</feature>
<evidence type="ECO:0000313" key="11">
    <source>
        <dbReference type="Proteomes" id="UP000014760"/>
    </source>
</evidence>
<comment type="subcellular location">
    <subcellularLocation>
        <location evidence="1">Membrane</location>
        <topology evidence="1">Multi-pass membrane protein</topology>
    </subcellularLocation>
</comment>
<keyword evidence="3 5" id="KW-1133">Transmembrane helix</keyword>
<reference evidence="11" key="1">
    <citation type="submission" date="2012-12" db="EMBL/GenBank/DDBJ databases">
        <authorList>
            <person name="Hellsten U."/>
            <person name="Grimwood J."/>
            <person name="Chapman J.A."/>
            <person name="Shapiro H."/>
            <person name="Aerts A."/>
            <person name="Otillar R.P."/>
            <person name="Terry A.Y."/>
            <person name="Boore J.L."/>
            <person name="Simakov O."/>
            <person name="Marletaz F."/>
            <person name="Cho S.-J."/>
            <person name="Edsinger-Gonzales E."/>
            <person name="Havlak P."/>
            <person name="Kuo D.-H."/>
            <person name="Larsson T."/>
            <person name="Lv J."/>
            <person name="Arendt D."/>
            <person name="Savage R."/>
            <person name="Osoegawa K."/>
            <person name="de Jong P."/>
            <person name="Lindberg D.R."/>
            <person name="Seaver E.C."/>
            <person name="Weisblat D.A."/>
            <person name="Putnam N.H."/>
            <person name="Grigoriev I.V."/>
            <person name="Rokhsar D.S."/>
        </authorList>
    </citation>
    <scope>NUCLEOTIDE SEQUENCE</scope>
    <source>
        <strain evidence="11">I ESC-2004</strain>
    </source>
</reference>
<proteinExistence type="inferred from homology"/>
<dbReference type="PRINTS" id="PR00252">
    <property type="entry name" value="NRIONCHANNEL"/>
</dbReference>
<dbReference type="FunFam" id="2.70.170.10:FF:000028">
    <property type="entry name" value="AcetylCholine Receptor"/>
    <property type="match status" value="1"/>
</dbReference>
<dbReference type="SUPFAM" id="SSF63712">
    <property type="entry name" value="Nicotinic receptor ligand binding domain-like"/>
    <property type="match status" value="1"/>
</dbReference>
<dbReference type="EnsemblMetazoa" id="CapteT162907">
    <property type="protein sequence ID" value="CapteP162907"/>
    <property type="gene ID" value="CapteG162907"/>
</dbReference>
<keyword evidence="5" id="KW-0732">Signal</keyword>
<evidence type="ECO:0000259" key="8">
    <source>
        <dbReference type="Pfam" id="PF02932"/>
    </source>
</evidence>
<keyword evidence="4 5" id="KW-0472">Membrane</keyword>
<evidence type="ECO:0000313" key="9">
    <source>
        <dbReference type="EMBL" id="ELU09564.1"/>
    </source>
</evidence>
<dbReference type="Pfam" id="PF02931">
    <property type="entry name" value="Neur_chan_LBD"/>
    <property type="match status" value="1"/>
</dbReference>
<organism evidence="9">
    <name type="scientific">Capitella teleta</name>
    <name type="common">Polychaete worm</name>
    <dbReference type="NCBI Taxonomy" id="283909"/>
    <lineage>
        <taxon>Eukaryota</taxon>
        <taxon>Metazoa</taxon>
        <taxon>Spiralia</taxon>
        <taxon>Lophotrochozoa</taxon>
        <taxon>Annelida</taxon>
        <taxon>Polychaeta</taxon>
        <taxon>Sedentaria</taxon>
        <taxon>Scolecida</taxon>
        <taxon>Capitellidae</taxon>
        <taxon>Capitella</taxon>
    </lineage>
</organism>